<dbReference type="OMA" id="PPPIFQI"/>
<dbReference type="PANTHER" id="PTHR12430:SF0">
    <property type="entry name" value="TRANSLOCASE OF OUTER MITOCHONDRIAL MEMBRANE 20"/>
    <property type="match status" value="1"/>
</dbReference>
<evidence type="ECO:0000256" key="10">
    <source>
        <dbReference type="PIRNR" id="PIRNR037707"/>
    </source>
</evidence>
<gene>
    <name evidence="12" type="primary">ABSGL_12611.1 scaffold 13066</name>
</gene>
<reference evidence="12" key="1">
    <citation type="submission" date="2016-04" db="EMBL/GenBank/DDBJ databases">
        <authorList>
            <person name="Evans L.H."/>
            <person name="Alamgir A."/>
            <person name="Owens N."/>
            <person name="Weber N.D."/>
            <person name="Virtaneva K."/>
            <person name="Barbian K."/>
            <person name="Babar A."/>
            <person name="Rosenke K."/>
        </authorList>
    </citation>
    <scope>NUCLEOTIDE SEQUENCE [LARGE SCALE GENOMIC DNA]</scope>
    <source>
        <strain evidence="12">CBS 101.48</strain>
    </source>
</reference>
<dbReference type="PIRSF" id="PIRSF037707">
    <property type="entry name" value="MAS20_rcpt"/>
    <property type="match status" value="1"/>
</dbReference>
<evidence type="ECO:0000256" key="1">
    <source>
        <dbReference type="ARBA" id="ARBA00004572"/>
    </source>
</evidence>
<evidence type="ECO:0000256" key="5">
    <source>
        <dbReference type="ARBA" id="ARBA00022787"/>
    </source>
</evidence>
<dbReference type="GO" id="GO:0030943">
    <property type="term" value="F:mitochondrion targeting sequence binding"/>
    <property type="evidence" value="ECO:0007669"/>
    <property type="project" value="TreeGrafter"/>
</dbReference>
<dbReference type="GO" id="GO:0030150">
    <property type="term" value="P:protein import into mitochondrial matrix"/>
    <property type="evidence" value="ECO:0007669"/>
    <property type="project" value="TreeGrafter"/>
</dbReference>
<feature type="transmembrane region" description="Helical" evidence="11">
    <location>
        <begin position="6"/>
        <end position="27"/>
    </location>
</feature>
<evidence type="ECO:0000256" key="3">
    <source>
        <dbReference type="ARBA" id="ARBA00022448"/>
    </source>
</evidence>
<accession>A0A168RI66</accession>
<dbReference type="Proteomes" id="UP000078561">
    <property type="component" value="Unassembled WGS sequence"/>
</dbReference>
<name>A0A168RI66_ABSGL</name>
<evidence type="ECO:0000256" key="2">
    <source>
        <dbReference type="ARBA" id="ARBA00005792"/>
    </source>
</evidence>
<keyword evidence="5 10" id="KW-1000">Mitochondrion outer membrane</keyword>
<dbReference type="SUPFAM" id="SSF47157">
    <property type="entry name" value="Mitochondrial import receptor subunit Tom20"/>
    <property type="match status" value="1"/>
</dbReference>
<dbReference type="PRINTS" id="PR00351">
    <property type="entry name" value="OM20RECEPTOR"/>
</dbReference>
<dbReference type="AlphaFoldDB" id="A0A168RI66"/>
<organism evidence="12">
    <name type="scientific">Absidia glauca</name>
    <name type="common">Pin mould</name>
    <dbReference type="NCBI Taxonomy" id="4829"/>
    <lineage>
        <taxon>Eukaryota</taxon>
        <taxon>Fungi</taxon>
        <taxon>Fungi incertae sedis</taxon>
        <taxon>Mucoromycota</taxon>
        <taxon>Mucoromycotina</taxon>
        <taxon>Mucoromycetes</taxon>
        <taxon>Mucorales</taxon>
        <taxon>Cunninghamellaceae</taxon>
        <taxon>Absidia</taxon>
    </lineage>
</organism>
<dbReference type="OrthoDB" id="2154253at2759"/>
<evidence type="ECO:0000256" key="7">
    <source>
        <dbReference type="ARBA" id="ARBA00022989"/>
    </source>
</evidence>
<comment type="similarity">
    <text evidence="2 10">Belongs to the Tom20 family.</text>
</comment>
<dbReference type="Pfam" id="PF02064">
    <property type="entry name" value="MAS20"/>
    <property type="match status" value="1"/>
</dbReference>
<dbReference type="EMBL" id="LT554655">
    <property type="protein sequence ID" value="SAM06984.1"/>
    <property type="molecule type" value="Genomic_DNA"/>
</dbReference>
<keyword evidence="8 10" id="KW-0496">Mitochondrion</keyword>
<evidence type="ECO:0000313" key="12">
    <source>
        <dbReference type="EMBL" id="SAM06984.1"/>
    </source>
</evidence>
<keyword evidence="9 10" id="KW-0472">Membrane</keyword>
<dbReference type="STRING" id="4829.A0A168RI66"/>
<proteinExistence type="inferred from homology"/>
<keyword evidence="4 11" id="KW-0812">Transmembrane</keyword>
<dbReference type="InterPro" id="IPR002056">
    <property type="entry name" value="MAS20"/>
</dbReference>
<dbReference type="GO" id="GO:0016031">
    <property type="term" value="P:tRNA import into mitochondrion"/>
    <property type="evidence" value="ECO:0007669"/>
    <property type="project" value="TreeGrafter"/>
</dbReference>
<keyword evidence="7 11" id="KW-1133">Transmembrane helix</keyword>
<dbReference type="GO" id="GO:0006605">
    <property type="term" value="P:protein targeting"/>
    <property type="evidence" value="ECO:0007669"/>
    <property type="project" value="InterPro"/>
</dbReference>
<evidence type="ECO:0000256" key="6">
    <source>
        <dbReference type="ARBA" id="ARBA00022927"/>
    </source>
</evidence>
<protein>
    <recommendedName>
        <fullName evidence="14">Protein import receptor MAS20</fullName>
    </recommendedName>
</protein>
<sequence length="164" mass="18321">MKTQNVTLYAIGAAAVLGIGYLVYFDYKRQNDPNFKKQLKRERKKAAKIAKASEEEDKNAKIKLIETVITAAAHETYPKTPEDMEKYFMAQVAEGEGLCAKGEAFYNDAVLPFYKAIKVYPAPKELINIYQQTLPQPVFETVINILAIEQQAAEAQGSGDIPVE</sequence>
<dbReference type="PANTHER" id="PTHR12430">
    <property type="entry name" value="MITOCHONDRIAL IMPORT RECEPTOR SUBUNIT TOM20"/>
    <property type="match status" value="1"/>
</dbReference>
<dbReference type="GO" id="GO:0005742">
    <property type="term" value="C:mitochondrial outer membrane translocase complex"/>
    <property type="evidence" value="ECO:0007669"/>
    <property type="project" value="UniProtKB-UniRule"/>
</dbReference>
<keyword evidence="6" id="KW-0653">Protein transport</keyword>
<dbReference type="FunCoup" id="A0A168RI66">
    <property type="interactions" value="233"/>
</dbReference>
<dbReference type="GO" id="GO:0008320">
    <property type="term" value="F:protein transmembrane transporter activity"/>
    <property type="evidence" value="ECO:0007669"/>
    <property type="project" value="TreeGrafter"/>
</dbReference>
<evidence type="ECO:0000256" key="11">
    <source>
        <dbReference type="SAM" id="Phobius"/>
    </source>
</evidence>
<evidence type="ECO:0000256" key="4">
    <source>
        <dbReference type="ARBA" id="ARBA00022692"/>
    </source>
</evidence>
<dbReference type="GO" id="GO:0006886">
    <property type="term" value="P:intracellular protein transport"/>
    <property type="evidence" value="ECO:0007669"/>
    <property type="project" value="InterPro"/>
</dbReference>
<dbReference type="Gene3D" id="1.20.960.10">
    <property type="entry name" value="Mitochondrial outer membrane translocase complex, subunit Tom20 domain"/>
    <property type="match status" value="1"/>
</dbReference>
<evidence type="ECO:0000313" key="13">
    <source>
        <dbReference type="Proteomes" id="UP000078561"/>
    </source>
</evidence>
<evidence type="ECO:0008006" key="14">
    <source>
        <dbReference type="Google" id="ProtNLM"/>
    </source>
</evidence>
<dbReference type="InParanoid" id="A0A168RI66"/>
<evidence type="ECO:0000256" key="9">
    <source>
        <dbReference type="ARBA" id="ARBA00023136"/>
    </source>
</evidence>
<keyword evidence="3" id="KW-0813">Transport</keyword>
<keyword evidence="13" id="KW-1185">Reference proteome</keyword>
<comment type="subcellular location">
    <subcellularLocation>
        <location evidence="1">Mitochondrion outer membrane</location>
        <topology evidence="1">Single-pass membrane protein</topology>
    </subcellularLocation>
</comment>
<evidence type="ECO:0000256" key="8">
    <source>
        <dbReference type="ARBA" id="ARBA00023128"/>
    </source>
</evidence>
<dbReference type="InterPro" id="IPR023392">
    <property type="entry name" value="Tom20_dom_sf"/>
</dbReference>